<dbReference type="AlphaFoldDB" id="A0A367X7D9"/>
<feature type="domain" description="Tox-REase-5" evidence="1">
    <location>
        <begin position="102"/>
        <end position="184"/>
    </location>
</feature>
<evidence type="ECO:0000313" key="2">
    <source>
        <dbReference type="EMBL" id="RCK48602.1"/>
    </source>
</evidence>
<reference evidence="2 3" key="1">
    <citation type="submission" date="2014-07" db="EMBL/GenBank/DDBJ databases">
        <title>Draft genome sequence of Thalassospira xiamenensis IB13.</title>
        <authorList>
            <person name="Lai Q."/>
            <person name="Shao Z."/>
        </authorList>
    </citation>
    <scope>NUCLEOTIDE SEQUENCE [LARGE SCALE GENOMIC DNA]</scope>
    <source>
        <strain evidence="2 3">IB13</strain>
    </source>
</reference>
<dbReference type="Proteomes" id="UP000252266">
    <property type="component" value="Unassembled WGS sequence"/>
</dbReference>
<comment type="caution">
    <text evidence="2">The sequence shown here is derived from an EMBL/GenBank/DDBJ whole genome shotgun (WGS) entry which is preliminary data.</text>
</comment>
<organism evidence="2 3">
    <name type="scientific">Thalassospira xiamenensis</name>
    <dbReference type="NCBI Taxonomy" id="220697"/>
    <lineage>
        <taxon>Bacteria</taxon>
        <taxon>Pseudomonadati</taxon>
        <taxon>Pseudomonadota</taxon>
        <taxon>Alphaproteobacteria</taxon>
        <taxon>Rhodospirillales</taxon>
        <taxon>Thalassospiraceae</taxon>
        <taxon>Thalassospira</taxon>
    </lineage>
</organism>
<dbReference type="Pfam" id="PF15648">
    <property type="entry name" value="Tox-REase-5"/>
    <property type="match status" value="1"/>
</dbReference>
<name>A0A367X7D9_9PROT</name>
<evidence type="ECO:0000313" key="3">
    <source>
        <dbReference type="Proteomes" id="UP000252266"/>
    </source>
</evidence>
<sequence>MVTAYANGELTDEQFEDALIDAGLNAVIDVSVGKLKILEKSYELARKAGLTDKADDIVRQIANHKNGGGNLSGSKPTYKIGDSDGGPGSWTLSNENMTDVQRAYQKKVTGAPEGTTYNVDDPNVPSGRTSFDGYNPATNALIDAKCWTCWPNNSLDFSNQSVVDQAFRQQRVALETGRTVEWHVPDQSAAIRIQNAFATAPNEMRIDPSIVRIVVTPK</sequence>
<accession>A0A367X7D9</accession>
<proteinExistence type="predicted"/>
<dbReference type="EMBL" id="JPWJ01000008">
    <property type="protein sequence ID" value="RCK48602.1"/>
    <property type="molecule type" value="Genomic_DNA"/>
</dbReference>
<evidence type="ECO:0000259" key="1">
    <source>
        <dbReference type="Pfam" id="PF15648"/>
    </source>
</evidence>
<gene>
    <name evidence="2" type="ORF">TH44_15950</name>
</gene>
<protein>
    <recommendedName>
        <fullName evidence="1">Tox-REase-5 domain-containing protein</fullName>
    </recommendedName>
</protein>
<dbReference type="InterPro" id="IPR028904">
    <property type="entry name" value="Tox-REase-5_dom"/>
</dbReference>